<dbReference type="Proteomes" id="UP001054945">
    <property type="component" value="Unassembled WGS sequence"/>
</dbReference>
<dbReference type="PANTHER" id="PTHR22573:SF2">
    <property type="entry name" value="PHOSPHOGLUCOMUTASE"/>
    <property type="match status" value="1"/>
</dbReference>
<evidence type="ECO:0000256" key="1">
    <source>
        <dbReference type="ARBA" id="ARBA00022723"/>
    </source>
</evidence>
<gene>
    <name evidence="4" type="primary">Pgm1_2</name>
    <name evidence="4" type="ORF">CEXT_342061</name>
</gene>
<organism evidence="4 5">
    <name type="scientific">Caerostris extrusa</name>
    <name type="common">Bark spider</name>
    <name type="synonym">Caerostris bankana</name>
    <dbReference type="NCBI Taxonomy" id="172846"/>
    <lineage>
        <taxon>Eukaryota</taxon>
        <taxon>Metazoa</taxon>
        <taxon>Ecdysozoa</taxon>
        <taxon>Arthropoda</taxon>
        <taxon>Chelicerata</taxon>
        <taxon>Arachnida</taxon>
        <taxon>Araneae</taxon>
        <taxon>Araneomorphae</taxon>
        <taxon>Entelegynae</taxon>
        <taxon>Araneoidea</taxon>
        <taxon>Araneidae</taxon>
        <taxon>Caerostris</taxon>
    </lineage>
</organism>
<proteinExistence type="predicted"/>
<dbReference type="Gene3D" id="3.40.120.10">
    <property type="entry name" value="Alpha-D-Glucose-1,6-Bisphosphate, subunit A, domain 3"/>
    <property type="match status" value="2"/>
</dbReference>
<dbReference type="SUPFAM" id="SSF53738">
    <property type="entry name" value="Phosphoglucomutase, first 3 domains"/>
    <property type="match status" value="1"/>
</dbReference>
<keyword evidence="3" id="KW-0413">Isomerase</keyword>
<keyword evidence="1" id="KW-0479">Metal-binding</keyword>
<sequence>MNLKQKKKYHIGFFLSSSPRGCSGKGKQVGWRPESYQACEHLSIDFDTVRKVEYAMGERLFAVQIVNSTPIYIKEMRKMFDFHSLKVCFGEEFDAGNHRLFTRRFHSLLSAGKKASSQMVKVSGAQSSQIFGKRLGIPSRKYPEPKFFGRLRWFDSNPNPVYREDFVNLVKENDYDFGAVISPDGNRCLIVGKDGFLASPSDTLAVIANLSKCIPFFQDNPIKEVVRSICTSHALDDIRFKSSLKLALNLGVAQGIIYLGWQNILPYYALKFYLNGKKFCTSHGGPSQSSIIFGEECSAIGVSTSRLDFKKLPQASVEAFMTFIRDTYSPPIQENKNWNPWTSSIWILSTWSRTFHTNEVTVGTCAFSAPLE</sequence>
<evidence type="ECO:0000256" key="2">
    <source>
        <dbReference type="ARBA" id="ARBA00022842"/>
    </source>
</evidence>
<dbReference type="GO" id="GO:0005829">
    <property type="term" value="C:cytosol"/>
    <property type="evidence" value="ECO:0007669"/>
    <property type="project" value="TreeGrafter"/>
</dbReference>
<dbReference type="GO" id="GO:0046872">
    <property type="term" value="F:metal ion binding"/>
    <property type="evidence" value="ECO:0007669"/>
    <property type="project" value="UniProtKB-KW"/>
</dbReference>
<dbReference type="InterPro" id="IPR016055">
    <property type="entry name" value="A-D-PHexomutase_a/b/a-I/II/III"/>
</dbReference>
<dbReference type="GO" id="GO:0004614">
    <property type="term" value="F:phosphoglucomutase activity"/>
    <property type="evidence" value="ECO:0007669"/>
    <property type="project" value="InterPro"/>
</dbReference>
<dbReference type="GO" id="GO:0005975">
    <property type="term" value="P:carbohydrate metabolic process"/>
    <property type="evidence" value="ECO:0007669"/>
    <property type="project" value="InterPro"/>
</dbReference>
<accession>A0AAV4X2E1</accession>
<dbReference type="EMBL" id="BPLR01017201">
    <property type="protein sequence ID" value="GIY89395.1"/>
    <property type="molecule type" value="Genomic_DNA"/>
</dbReference>
<evidence type="ECO:0000313" key="5">
    <source>
        <dbReference type="Proteomes" id="UP001054945"/>
    </source>
</evidence>
<comment type="caution">
    <text evidence="4">The sequence shown here is derived from an EMBL/GenBank/DDBJ whole genome shotgun (WGS) entry which is preliminary data.</text>
</comment>
<evidence type="ECO:0000256" key="3">
    <source>
        <dbReference type="ARBA" id="ARBA00023235"/>
    </source>
</evidence>
<dbReference type="PANTHER" id="PTHR22573">
    <property type="entry name" value="PHOSPHOHEXOMUTASE FAMILY MEMBER"/>
    <property type="match status" value="1"/>
</dbReference>
<protein>
    <submittedName>
        <fullName evidence="4">Phosphoglucomutase-1</fullName>
    </submittedName>
</protein>
<keyword evidence="5" id="KW-1185">Reference proteome</keyword>
<evidence type="ECO:0000313" key="4">
    <source>
        <dbReference type="EMBL" id="GIY89395.1"/>
    </source>
</evidence>
<dbReference type="InterPro" id="IPR045244">
    <property type="entry name" value="PGM"/>
</dbReference>
<dbReference type="AlphaFoldDB" id="A0AAV4X2E1"/>
<reference evidence="4 5" key="1">
    <citation type="submission" date="2021-06" db="EMBL/GenBank/DDBJ databases">
        <title>Caerostris extrusa draft genome.</title>
        <authorList>
            <person name="Kono N."/>
            <person name="Arakawa K."/>
        </authorList>
    </citation>
    <scope>NUCLEOTIDE SEQUENCE [LARGE SCALE GENOMIC DNA]</scope>
</reference>
<name>A0AAV4X2E1_CAEEX</name>
<keyword evidence="2" id="KW-0460">Magnesium</keyword>